<dbReference type="HOGENOM" id="CLU_077168_2_0_1"/>
<dbReference type="EC" id="2.7.1.12" evidence="3 9"/>
<name>A0A0C3A6L5_9AGAM</name>
<dbReference type="FunFam" id="3.40.50.300:FF:000522">
    <property type="entry name" value="Gluconokinase"/>
    <property type="match status" value="1"/>
</dbReference>
<sequence length="199" mass="21715">MDKPTFIVVMGVSGTGKSTLGAALADALCLPFVDGDDLHPPSNIAKMSRGTPLTDDDRRPWLDSIRNTAVGRIQAAIEGGPLSDHKAGIIVACSALKKSYREILRGRDPSPSGPVDQAELAVSTYFVFLKGDKDSLMERMQQRTGHFMKAQMLESQLATLECPYGEPGVVTVPIEWSTEEQVQYVMRNLGHVYYTSDVV</sequence>
<evidence type="ECO:0000256" key="8">
    <source>
        <dbReference type="ARBA" id="ARBA00048090"/>
    </source>
</evidence>
<dbReference type="GO" id="GO:0005737">
    <property type="term" value="C:cytoplasm"/>
    <property type="evidence" value="ECO:0007669"/>
    <property type="project" value="TreeGrafter"/>
</dbReference>
<keyword evidence="7 9" id="KW-0067">ATP-binding</keyword>
<dbReference type="SUPFAM" id="SSF52540">
    <property type="entry name" value="P-loop containing nucleoside triphosphate hydrolases"/>
    <property type="match status" value="1"/>
</dbReference>
<dbReference type="GO" id="GO:0046316">
    <property type="term" value="F:gluconokinase activity"/>
    <property type="evidence" value="ECO:0007669"/>
    <property type="project" value="UniProtKB-EC"/>
</dbReference>
<organism evidence="10 11">
    <name type="scientific">Scleroderma citrinum Foug A</name>
    <dbReference type="NCBI Taxonomy" id="1036808"/>
    <lineage>
        <taxon>Eukaryota</taxon>
        <taxon>Fungi</taxon>
        <taxon>Dikarya</taxon>
        <taxon>Basidiomycota</taxon>
        <taxon>Agaricomycotina</taxon>
        <taxon>Agaricomycetes</taxon>
        <taxon>Agaricomycetidae</taxon>
        <taxon>Boletales</taxon>
        <taxon>Sclerodermatineae</taxon>
        <taxon>Sclerodermataceae</taxon>
        <taxon>Scleroderma</taxon>
    </lineage>
</organism>
<dbReference type="NCBIfam" id="TIGR01313">
    <property type="entry name" value="therm_gnt_kin"/>
    <property type="match status" value="1"/>
</dbReference>
<dbReference type="STRING" id="1036808.A0A0C3A6L5"/>
<evidence type="ECO:0000313" key="11">
    <source>
        <dbReference type="Proteomes" id="UP000053989"/>
    </source>
</evidence>
<dbReference type="PANTHER" id="PTHR43442">
    <property type="entry name" value="GLUCONOKINASE-RELATED"/>
    <property type="match status" value="1"/>
</dbReference>
<dbReference type="Proteomes" id="UP000053989">
    <property type="component" value="Unassembled WGS sequence"/>
</dbReference>
<accession>A0A0C3A6L5</accession>
<comment type="similarity">
    <text evidence="2 9">Belongs to the gluconokinase GntK/GntV family.</text>
</comment>
<evidence type="ECO:0000256" key="1">
    <source>
        <dbReference type="ARBA" id="ARBA00004875"/>
    </source>
</evidence>
<evidence type="ECO:0000256" key="5">
    <source>
        <dbReference type="ARBA" id="ARBA00022741"/>
    </source>
</evidence>
<keyword evidence="6 9" id="KW-0418">Kinase</keyword>
<dbReference type="CDD" id="cd02021">
    <property type="entry name" value="GntK"/>
    <property type="match status" value="1"/>
</dbReference>
<dbReference type="UniPathway" id="UPA00792"/>
<dbReference type="AlphaFoldDB" id="A0A0C3A6L5"/>
<evidence type="ECO:0000313" key="10">
    <source>
        <dbReference type="EMBL" id="KIM69323.1"/>
    </source>
</evidence>
<comment type="catalytic activity">
    <reaction evidence="8 9">
        <text>D-gluconate + ATP = 6-phospho-D-gluconate + ADP + H(+)</text>
        <dbReference type="Rhea" id="RHEA:19433"/>
        <dbReference type="ChEBI" id="CHEBI:15378"/>
        <dbReference type="ChEBI" id="CHEBI:18391"/>
        <dbReference type="ChEBI" id="CHEBI:30616"/>
        <dbReference type="ChEBI" id="CHEBI:58759"/>
        <dbReference type="ChEBI" id="CHEBI:456216"/>
        <dbReference type="EC" id="2.7.1.12"/>
    </reaction>
</comment>
<dbReference type="EMBL" id="KN822007">
    <property type="protein sequence ID" value="KIM69323.1"/>
    <property type="molecule type" value="Genomic_DNA"/>
</dbReference>
<evidence type="ECO:0000256" key="6">
    <source>
        <dbReference type="ARBA" id="ARBA00022777"/>
    </source>
</evidence>
<dbReference type="PANTHER" id="PTHR43442:SF3">
    <property type="entry name" value="GLUCONOKINASE-RELATED"/>
    <property type="match status" value="1"/>
</dbReference>
<reference evidence="11" key="2">
    <citation type="submission" date="2015-01" db="EMBL/GenBank/DDBJ databases">
        <title>Evolutionary Origins and Diversification of the Mycorrhizal Mutualists.</title>
        <authorList>
            <consortium name="DOE Joint Genome Institute"/>
            <consortium name="Mycorrhizal Genomics Consortium"/>
            <person name="Kohler A."/>
            <person name="Kuo A."/>
            <person name="Nagy L.G."/>
            <person name="Floudas D."/>
            <person name="Copeland A."/>
            <person name="Barry K.W."/>
            <person name="Cichocki N."/>
            <person name="Veneault-Fourrey C."/>
            <person name="LaButti K."/>
            <person name="Lindquist E.A."/>
            <person name="Lipzen A."/>
            <person name="Lundell T."/>
            <person name="Morin E."/>
            <person name="Murat C."/>
            <person name="Riley R."/>
            <person name="Ohm R."/>
            <person name="Sun H."/>
            <person name="Tunlid A."/>
            <person name="Henrissat B."/>
            <person name="Grigoriev I.V."/>
            <person name="Hibbett D.S."/>
            <person name="Martin F."/>
        </authorList>
    </citation>
    <scope>NUCLEOTIDE SEQUENCE [LARGE SCALE GENOMIC DNA]</scope>
    <source>
        <strain evidence="11">Foug A</strain>
    </source>
</reference>
<keyword evidence="5 9" id="KW-0547">Nucleotide-binding</keyword>
<dbReference type="Gene3D" id="3.40.50.300">
    <property type="entry name" value="P-loop containing nucleotide triphosphate hydrolases"/>
    <property type="match status" value="1"/>
</dbReference>
<dbReference type="InterPro" id="IPR006001">
    <property type="entry name" value="Therm_gnt_kin"/>
</dbReference>
<gene>
    <name evidence="10" type="ORF">SCLCIDRAFT_1208720</name>
</gene>
<comment type="pathway">
    <text evidence="1 9">Carbohydrate acid metabolism; D-gluconate degradation.</text>
</comment>
<dbReference type="InParanoid" id="A0A0C3A6L5"/>
<reference evidence="10 11" key="1">
    <citation type="submission" date="2014-04" db="EMBL/GenBank/DDBJ databases">
        <authorList>
            <consortium name="DOE Joint Genome Institute"/>
            <person name="Kuo A."/>
            <person name="Kohler A."/>
            <person name="Nagy L.G."/>
            <person name="Floudas D."/>
            <person name="Copeland A."/>
            <person name="Barry K.W."/>
            <person name="Cichocki N."/>
            <person name="Veneault-Fourrey C."/>
            <person name="LaButti K."/>
            <person name="Lindquist E.A."/>
            <person name="Lipzen A."/>
            <person name="Lundell T."/>
            <person name="Morin E."/>
            <person name="Murat C."/>
            <person name="Sun H."/>
            <person name="Tunlid A."/>
            <person name="Henrissat B."/>
            <person name="Grigoriev I.V."/>
            <person name="Hibbett D.S."/>
            <person name="Martin F."/>
            <person name="Nordberg H.P."/>
            <person name="Cantor M.N."/>
            <person name="Hua S.X."/>
        </authorList>
    </citation>
    <scope>NUCLEOTIDE SEQUENCE [LARGE SCALE GENOMIC DNA]</scope>
    <source>
        <strain evidence="10 11">Foug A</strain>
    </source>
</reference>
<dbReference type="FunCoup" id="A0A0C3A6L5">
    <property type="interactions" value="611"/>
</dbReference>
<evidence type="ECO:0000256" key="3">
    <source>
        <dbReference type="ARBA" id="ARBA00012054"/>
    </source>
</evidence>
<keyword evidence="4 9" id="KW-0808">Transferase</keyword>
<dbReference type="GO" id="GO:0005975">
    <property type="term" value="P:carbohydrate metabolic process"/>
    <property type="evidence" value="ECO:0007669"/>
    <property type="project" value="InterPro"/>
</dbReference>
<evidence type="ECO:0000256" key="2">
    <source>
        <dbReference type="ARBA" id="ARBA00008420"/>
    </source>
</evidence>
<protein>
    <recommendedName>
        <fullName evidence="3 9">Gluconokinase</fullName>
        <ecNumber evidence="3 9">2.7.1.12</ecNumber>
    </recommendedName>
</protein>
<keyword evidence="11" id="KW-1185">Reference proteome</keyword>
<dbReference type="GO" id="GO:0005524">
    <property type="term" value="F:ATP binding"/>
    <property type="evidence" value="ECO:0007669"/>
    <property type="project" value="UniProtKB-KW"/>
</dbReference>
<evidence type="ECO:0000256" key="7">
    <source>
        <dbReference type="ARBA" id="ARBA00022840"/>
    </source>
</evidence>
<dbReference type="InterPro" id="IPR027417">
    <property type="entry name" value="P-loop_NTPase"/>
</dbReference>
<evidence type="ECO:0000256" key="9">
    <source>
        <dbReference type="RuleBase" id="RU363066"/>
    </source>
</evidence>
<dbReference type="OrthoDB" id="275177at2759"/>
<proteinExistence type="inferred from homology"/>
<evidence type="ECO:0000256" key="4">
    <source>
        <dbReference type="ARBA" id="ARBA00022679"/>
    </source>
</evidence>